<dbReference type="EMBL" id="CH408030">
    <property type="protein sequence ID" value="EAQ91628.1"/>
    <property type="molecule type" value="Genomic_DNA"/>
</dbReference>
<accession>Q2H891</accession>
<evidence type="ECO:0000313" key="1">
    <source>
        <dbReference type="EMBL" id="EAQ91628.1"/>
    </source>
</evidence>
<dbReference type="Proteomes" id="UP000001056">
    <property type="component" value="Unassembled WGS sequence"/>
</dbReference>
<dbReference type="AlphaFoldDB" id="Q2H891"/>
<organism evidence="1 2">
    <name type="scientific">Chaetomium globosum (strain ATCC 6205 / CBS 148.51 / DSM 1962 / NBRC 6347 / NRRL 1970)</name>
    <name type="common">Soil fungus</name>
    <dbReference type="NCBI Taxonomy" id="306901"/>
    <lineage>
        <taxon>Eukaryota</taxon>
        <taxon>Fungi</taxon>
        <taxon>Dikarya</taxon>
        <taxon>Ascomycota</taxon>
        <taxon>Pezizomycotina</taxon>
        <taxon>Sordariomycetes</taxon>
        <taxon>Sordariomycetidae</taxon>
        <taxon>Sordariales</taxon>
        <taxon>Chaetomiaceae</taxon>
        <taxon>Chaetomium</taxon>
    </lineage>
</organism>
<name>Q2H891_CHAGB</name>
<dbReference type="InParanoid" id="Q2H891"/>
<protein>
    <submittedName>
        <fullName evidence="1">Uncharacterized protein</fullName>
    </submittedName>
</protein>
<dbReference type="VEuPathDB" id="FungiDB:CHGG_03563"/>
<dbReference type="GeneID" id="4388765"/>
<gene>
    <name evidence="1" type="ORF">CHGG_03563</name>
</gene>
<dbReference type="RefSeq" id="XP_001230079.1">
    <property type="nucleotide sequence ID" value="XM_001230078.1"/>
</dbReference>
<dbReference type="HOGENOM" id="CLU_3335507_0_0_1"/>
<reference evidence="2" key="1">
    <citation type="journal article" date="2015" name="Genome Announc.">
        <title>Draft genome sequence of the cellulolytic fungus Chaetomium globosum.</title>
        <authorList>
            <person name="Cuomo C.A."/>
            <person name="Untereiner W.A."/>
            <person name="Ma L.-J."/>
            <person name="Grabherr M."/>
            <person name="Birren B.W."/>
        </authorList>
    </citation>
    <scope>NUCLEOTIDE SEQUENCE [LARGE SCALE GENOMIC DNA]</scope>
    <source>
        <strain evidence="2">ATCC 6205 / CBS 148.51 / DSM 1962 / NBRC 6347 / NRRL 1970</strain>
    </source>
</reference>
<keyword evidence="2" id="KW-1185">Reference proteome</keyword>
<evidence type="ECO:0000313" key="2">
    <source>
        <dbReference type="Proteomes" id="UP000001056"/>
    </source>
</evidence>
<sequence>MGWIIPGVASGNGWTYNVSYNPLFVSYTEGGTQGLELV</sequence>
<proteinExistence type="predicted"/>